<dbReference type="InterPro" id="IPR009057">
    <property type="entry name" value="Homeodomain-like_sf"/>
</dbReference>
<feature type="DNA-binding region" description="H-T-H motif" evidence="2">
    <location>
        <begin position="44"/>
        <end position="63"/>
    </location>
</feature>
<proteinExistence type="predicted"/>
<dbReference type="Pfam" id="PF00440">
    <property type="entry name" value="TetR_N"/>
    <property type="match status" value="1"/>
</dbReference>
<keyword evidence="6" id="KW-1185">Reference proteome</keyword>
<dbReference type="InterPro" id="IPR041678">
    <property type="entry name" value="TetR_C_16"/>
</dbReference>
<dbReference type="SUPFAM" id="SSF46689">
    <property type="entry name" value="Homeodomain-like"/>
    <property type="match status" value="1"/>
</dbReference>
<dbReference type="InterPro" id="IPR050109">
    <property type="entry name" value="HTH-type_TetR-like_transc_reg"/>
</dbReference>
<dbReference type="Gene3D" id="1.10.357.10">
    <property type="entry name" value="Tetracycline Repressor, domain 2"/>
    <property type="match status" value="1"/>
</dbReference>
<gene>
    <name evidence="5" type="ORF">DY218_08260</name>
</gene>
<dbReference type="PANTHER" id="PTHR30055:SF235">
    <property type="entry name" value="TRANSCRIPTIONAL REGULATORY PROTEIN"/>
    <property type="match status" value="1"/>
</dbReference>
<dbReference type="PANTHER" id="PTHR30055">
    <property type="entry name" value="HTH-TYPE TRANSCRIPTIONAL REGULATOR RUTR"/>
    <property type="match status" value="1"/>
</dbReference>
<dbReference type="GO" id="GO:0000976">
    <property type="term" value="F:transcription cis-regulatory region binding"/>
    <property type="evidence" value="ECO:0007669"/>
    <property type="project" value="TreeGrafter"/>
</dbReference>
<protein>
    <submittedName>
        <fullName evidence="5">TetR/AcrR family transcriptional regulator</fullName>
    </submittedName>
</protein>
<dbReference type="Gene3D" id="1.10.10.60">
    <property type="entry name" value="Homeodomain-like"/>
    <property type="match status" value="1"/>
</dbReference>
<comment type="caution">
    <text evidence="5">The sequence shown here is derived from an EMBL/GenBank/DDBJ whole genome shotgun (WGS) entry which is preliminary data.</text>
</comment>
<dbReference type="AlphaFoldDB" id="A0A372M8B1"/>
<name>A0A372M8B1_9ACTN</name>
<dbReference type="PROSITE" id="PS50977">
    <property type="entry name" value="HTH_TETR_2"/>
    <property type="match status" value="1"/>
</dbReference>
<evidence type="ECO:0000256" key="3">
    <source>
        <dbReference type="SAM" id="MobiDB-lite"/>
    </source>
</evidence>
<dbReference type="GO" id="GO:0003700">
    <property type="term" value="F:DNA-binding transcription factor activity"/>
    <property type="evidence" value="ECO:0007669"/>
    <property type="project" value="TreeGrafter"/>
</dbReference>
<evidence type="ECO:0000256" key="2">
    <source>
        <dbReference type="PROSITE-ProRule" id="PRU00335"/>
    </source>
</evidence>
<feature type="compositionally biased region" description="Basic residues" evidence="3">
    <location>
        <begin position="1"/>
        <end position="12"/>
    </location>
</feature>
<dbReference type="Pfam" id="PF17920">
    <property type="entry name" value="TetR_C_16"/>
    <property type="match status" value="1"/>
</dbReference>
<evidence type="ECO:0000313" key="5">
    <source>
        <dbReference type="EMBL" id="RFU87178.1"/>
    </source>
</evidence>
<evidence type="ECO:0000259" key="4">
    <source>
        <dbReference type="PROSITE" id="PS50977"/>
    </source>
</evidence>
<dbReference type="InterPro" id="IPR036271">
    <property type="entry name" value="Tet_transcr_reg_TetR-rel_C_sf"/>
</dbReference>
<feature type="domain" description="HTH tetR-type" evidence="4">
    <location>
        <begin position="21"/>
        <end position="81"/>
    </location>
</feature>
<dbReference type="PRINTS" id="PR00455">
    <property type="entry name" value="HTHTETR"/>
</dbReference>
<accession>A0A372M8B1</accession>
<dbReference type="SUPFAM" id="SSF48498">
    <property type="entry name" value="Tetracyclin repressor-like, C-terminal domain"/>
    <property type="match status" value="1"/>
</dbReference>
<dbReference type="InterPro" id="IPR001647">
    <property type="entry name" value="HTH_TetR"/>
</dbReference>
<organism evidence="5 6">
    <name type="scientific">Streptomyces triticagri</name>
    <dbReference type="NCBI Taxonomy" id="2293568"/>
    <lineage>
        <taxon>Bacteria</taxon>
        <taxon>Bacillati</taxon>
        <taxon>Actinomycetota</taxon>
        <taxon>Actinomycetes</taxon>
        <taxon>Kitasatosporales</taxon>
        <taxon>Streptomycetaceae</taxon>
        <taxon>Streptomyces</taxon>
    </lineage>
</organism>
<dbReference type="OrthoDB" id="3210235at2"/>
<keyword evidence="1 2" id="KW-0238">DNA-binding</keyword>
<evidence type="ECO:0000313" key="6">
    <source>
        <dbReference type="Proteomes" id="UP000263094"/>
    </source>
</evidence>
<evidence type="ECO:0000256" key="1">
    <source>
        <dbReference type="ARBA" id="ARBA00023125"/>
    </source>
</evidence>
<dbReference type="Proteomes" id="UP000263094">
    <property type="component" value="Unassembled WGS sequence"/>
</dbReference>
<feature type="region of interest" description="Disordered" evidence="3">
    <location>
        <begin position="1"/>
        <end position="26"/>
    </location>
</feature>
<sequence length="210" mass="22404">MTAGTPRRRGRPSRTEAAAGPATRDRILEAAREEFSERGYDKTSVRGIAKAAGVDPALVHHYFGKKEDVFGAAIEQSFAPAFGVPDAIAAGGPEKAGENMARYLFGVWENPVTRLPLLAVLRSAFSNETAAATLRALIEKRLLARVAGDLQVPDPEFRAQLAAGHLIGIAVLRYVVKMEPIASADVEDVVAMVAPALERYLTSPEAGAQP</sequence>
<reference evidence="5 6" key="1">
    <citation type="submission" date="2018-08" db="EMBL/GenBank/DDBJ databases">
        <title>Isolation, diversity and antifungal activity of Actinobacteria from wheat.</title>
        <authorList>
            <person name="Han C."/>
        </authorList>
    </citation>
    <scope>NUCLEOTIDE SEQUENCE [LARGE SCALE GENOMIC DNA]</scope>
    <source>
        <strain evidence="5 6">NEAU-YY421</strain>
    </source>
</reference>
<dbReference type="EMBL" id="QUAK01000040">
    <property type="protein sequence ID" value="RFU87178.1"/>
    <property type="molecule type" value="Genomic_DNA"/>
</dbReference>
<dbReference type="RefSeq" id="WP_128555263.1">
    <property type="nucleotide sequence ID" value="NZ_QUAK01000040.1"/>
</dbReference>